<dbReference type="PANTHER" id="PTHR24177">
    <property type="entry name" value="CASKIN"/>
    <property type="match status" value="1"/>
</dbReference>
<evidence type="ECO:0000313" key="3">
    <source>
        <dbReference type="EMBL" id="WOG94122.1"/>
    </source>
</evidence>
<gene>
    <name evidence="3" type="ORF">DCAR_0313415</name>
</gene>
<sequence>MNSTTPHVEARVSHDQHSTQTVSPTPPPPRPPPPPPPLPLRRKNYGKLWGPYHHPTTRLPQRQQHLRPPPERSQVVHLPKAPALAPLQNRIGAGRPSKYFLEERQREEYVNICVPLYNAALKGDWHVAERIIKACPEVIKMSITKRQETVLHIVSSTKHTEFAENLVNMMAVEDLGLQNKDEETALCVAVTSTIKMVDVLLKRNNGLIKIRKKGDLPFLCAVFSGEKHMVEHMYKKTNLEGERWNYSDKQRMLDSCLAFGHLDIALDIFNKSKKKGILTIDTRALRSLAYNPTAFEGKVRPVFRRIVNTLHLGSRTRPLESSKAARIVRIMWREIVKQENVLKALSGKSGTEKVEGLHFTAARLGNYKFLIELLKLCPDLTWDIDDKKHTIFHIAVTHRQENVYNLLYELGSKKLGTTDNYGNNILHLAAIKPAQDRLNIVSGAALQMQREILWFKEVQSRVNLVDRRKVNKQGKSPQELFTDEHTKLMEKGETWMRQTAAQCMVVAALIATIMFAAAFTLPGGNNDDNGHPILMKKSAFKVFVVTDAISLCTSCASLLMFLAILTARYAENDFLRSLPVKLIVGLVTLFISIANMMIAFGASFFLLYARSMKWVPVLVTVLAGLPVILFVGLQYRLLIDVISSTFNSRHLFRPKKRMLY</sequence>
<dbReference type="GO" id="GO:0016020">
    <property type="term" value="C:membrane"/>
    <property type="evidence" value="ECO:0007669"/>
    <property type="project" value="TreeGrafter"/>
</dbReference>
<dbReference type="OrthoDB" id="1921232at2759"/>
<dbReference type="Gene3D" id="1.25.40.20">
    <property type="entry name" value="Ankyrin repeat-containing domain"/>
    <property type="match status" value="2"/>
</dbReference>
<dbReference type="OMA" id="FICLQFR"/>
<feature type="transmembrane region" description="Helical" evidence="2">
    <location>
        <begin position="542"/>
        <end position="570"/>
    </location>
</feature>
<reference evidence="3" key="2">
    <citation type="submission" date="2022-03" db="EMBL/GenBank/DDBJ databases">
        <title>Draft title - Genomic analysis of global carrot germplasm unveils the trajectory of domestication and the origin of high carotenoid orange carrot.</title>
        <authorList>
            <person name="Iorizzo M."/>
            <person name="Ellison S."/>
            <person name="Senalik D."/>
            <person name="Macko-Podgorni A."/>
            <person name="Grzebelus D."/>
            <person name="Bostan H."/>
            <person name="Rolling W."/>
            <person name="Curaba J."/>
            <person name="Simon P."/>
        </authorList>
    </citation>
    <scope>NUCLEOTIDE SEQUENCE</scope>
    <source>
        <tissue evidence="3">Leaf</tissue>
    </source>
</reference>
<feature type="region of interest" description="Disordered" evidence="1">
    <location>
        <begin position="1"/>
        <end position="72"/>
    </location>
</feature>
<dbReference type="KEGG" id="dcr:108211858"/>
<dbReference type="EMBL" id="CP093345">
    <property type="protein sequence ID" value="WOG94122.1"/>
    <property type="molecule type" value="Genomic_DNA"/>
</dbReference>
<keyword evidence="2" id="KW-0472">Membrane</keyword>
<organism evidence="3 4">
    <name type="scientific">Daucus carota subsp. sativus</name>
    <name type="common">Carrot</name>
    <dbReference type="NCBI Taxonomy" id="79200"/>
    <lineage>
        <taxon>Eukaryota</taxon>
        <taxon>Viridiplantae</taxon>
        <taxon>Streptophyta</taxon>
        <taxon>Embryophyta</taxon>
        <taxon>Tracheophyta</taxon>
        <taxon>Spermatophyta</taxon>
        <taxon>Magnoliopsida</taxon>
        <taxon>eudicotyledons</taxon>
        <taxon>Gunneridae</taxon>
        <taxon>Pentapetalae</taxon>
        <taxon>asterids</taxon>
        <taxon>campanulids</taxon>
        <taxon>Apiales</taxon>
        <taxon>Apiaceae</taxon>
        <taxon>Apioideae</taxon>
        <taxon>Scandiceae</taxon>
        <taxon>Daucinae</taxon>
        <taxon>Daucus</taxon>
        <taxon>Daucus sect. Daucus</taxon>
    </lineage>
</organism>
<feature type="compositionally biased region" description="Pro residues" evidence="1">
    <location>
        <begin position="24"/>
        <end position="39"/>
    </location>
</feature>
<protein>
    <submittedName>
        <fullName evidence="3">Uncharacterized protein</fullName>
    </submittedName>
</protein>
<name>A0A166C0H4_DAUCS</name>
<evidence type="ECO:0000313" key="4">
    <source>
        <dbReference type="Proteomes" id="UP000077755"/>
    </source>
</evidence>
<evidence type="ECO:0000256" key="1">
    <source>
        <dbReference type="SAM" id="MobiDB-lite"/>
    </source>
</evidence>
<feature type="transmembrane region" description="Helical" evidence="2">
    <location>
        <begin position="582"/>
        <end position="608"/>
    </location>
</feature>
<dbReference type="AlphaFoldDB" id="A0A166C0H4"/>
<dbReference type="Proteomes" id="UP000077755">
    <property type="component" value="Chromosome 3"/>
</dbReference>
<dbReference type="Pfam" id="PF13962">
    <property type="entry name" value="PGG"/>
    <property type="match status" value="1"/>
</dbReference>
<evidence type="ECO:0000256" key="2">
    <source>
        <dbReference type="SAM" id="Phobius"/>
    </source>
</evidence>
<keyword evidence="4" id="KW-1185">Reference proteome</keyword>
<dbReference type="InterPro" id="IPR026961">
    <property type="entry name" value="PGG_dom"/>
</dbReference>
<feature type="compositionally biased region" description="Basic and acidic residues" evidence="1">
    <location>
        <begin position="8"/>
        <end position="17"/>
    </location>
</feature>
<dbReference type="InterPro" id="IPR002110">
    <property type="entry name" value="Ankyrin_rpt"/>
</dbReference>
<reference evidence="3" key="1">
    <citation type="journal article" date="2016" name="Nat. Genet.">
        <title>A high-quality carrot genome assembly provides new insights into carotenoid accumulation and asterid genome evolution.</title>
        <authorList>
            <person name="Iorizzo M."/>
            <person name="Ellison S."/>
            <person name="Senalik D."/>
            <person name="Zeng P."/>
            <person name="Satapoomin P."/>
            <person name="Huang J."/>
            <person name="Bowman M."/>
            <person name="Iovene M."/>
            <person name="Sanseverino W."/>
            <person name="Cavagnaro P."/>
            <person name="Yildiz M."/>
            <person name="Macko-Podgorni A."/>
            <person name="Moranska E."/>
            <person name="Grzebelus E."/>
            <person name="Grzebelus D."/>
            <person name="Ashrafi H."/>
            <person name="Zheng Z."/>
            <person name="Cheng S."/>
            <person name="Spooner D."/>
            <person name="Van Deynze A."/>
            <person name="Simon P."/>
        </authorList>
    </citation>
    <scope>NUCLEOTIDE SEQUENCE</scope>
    <source>
        <tissue evidence="3">Leaf</tissue>
    </source>
</reference>
<feature type="transmembrane region" description="Helical" evidence="2">
    <location>
        <begin position="499"/>
        <end position="522"/>
    </location>
</feature>
<dbReference type="PANTHER" id="PTHR24177:SF472">
    <property type="entry name" value="PGG DOMAIN-CONTAINING PROTEIN"/>
    <property type="match status" value="1"/>
</dbReference>
<keyword evidence="2" id="KW-0812">Transmembrane</keyword>
<dbReference type="SUPFAM" id="SSF48403">
    <property type="entry name" value="Ankyrin repeat"/>
    <property type="match status" value="2"/>
</dbReference>
<dbReference type="Gramene" id="KZN03122">
    <property type="protein sequence ID" value="KZN03122"/>
    <property type="gene ID" value="DCAR_011878"/>
</dbReference>
<keyword evidence="2" id="KW-1133">Transmembrane helix</keyword>
<dbReference type="SMART" id="SM00248">
    <property type="entry name" value="ANK"/>
    <property type="match status" value="7"/>
</dbReference>
<feature type="transmembrane region" description="Helical" evidence="2">
    <location>
        <begin position="614"/>
        <end position="633"/>
    </location>
</feature>
<proteinExistence type="predicted"/>
<dbReference type="InterPro" id="IPR036770">
    <property type="entry name" value="Ankyrin_rpt-contain_sf"/>
</dbReference>
<accession>A0A166C0H4</accession>